<evidence type="ECO:0000256" key="5">
    <source>
        <dbReference type="ARBA" id="ARBA00022741"/>
    </source>
</evidence>
<dbReference type="Gene3D" id="1.20.1110.10">
    <property type="entry name" value="Calcium-transporting ATPase, transmembrane domain"/>
    <property type="match status" value="1"/>
</dbReference>
<keyword evidence="7" id="KW-1278">Translocase</keyword>
<feature type="domain" description="Cation-transporting P-type ATPase N-terminal" evidence="12">
    <location>
        <begin position="2"/>
        <end position="64"/>
    </location>
</feature>
<dbReference type="InterPro" id="IPR023299">
    <property type="entry name" value="ATPase_P-typ_cyto_dom_N"/>
</dbReference>
<dbReference type="InterPro" id="IPR044492">
    <property type="entry name" value="P_typ_ATPase_HD_dom"/>
</dbReference>
<dbReference type="InterPro" id="IPR004014">
    <property type="entry name" value="ATPase_P-typ_cation-transptr_N"/>
</dbReference>
<dbReference type="SFLD" id="SFLDF00027">
    <property type="entry name" value="p-type_atpase"/>
    <property type="match status" value="1"/>
</dbReference>
<sequence>MDTVTTTRRGLTTGEAARLLAATGPNTIPAPRPPRLAARVAAQLIDPLVTLLLAAALVTSLLGDWTDALVIALVITLNTAIGVAQQTRADKAVAALGDLTAPIAHVVRDGRDTSVPAADLVPGDLVRLAAGDVVPADLTLTAAHRCQLDESALTGESLPAERVSGEAVEAGTVVVAGRAEGVVTRTGAGSAMGRVAGLVAAASGRATPLQRRIARLGRILSAAVVLLCAIVFALGVASGTPWLTMALIAVSLAVAAVPESLPAVVTLALALGARRMARHNAIPRSLHAVETLGSVTVIASDKTGTLTQGRMSVRAAVPVRGGPAGLARAAVLCSDATLDEDGRATGDAMEAALLTHLAGLGLDAETVRSGAPRLAEVPFDQATRRMVTVHDTPSGPLTVCKGAPETVLAAPVTDPGDPDVAAALAEAERLAARGLRVIAVAAGPGTEAAGLGVLGVIGIGDPLRGDAAQVAEAIGRAGIRLDLITGDHPATAAAIAAELGIAGDDRVHARIRPEGKLDIIAALQESGHIVAMTGDGVNDAPALRRADIGVAMGGGTEVARRAADLVLADDSLGTVVTAVGEGRRVYDNIRRFLLYGLAGGTAEILVMLAGPLFGLAVPLLPAQILWINLLTHGLPGVALGAEPAEPGVLRRPPRAPGEQILGAGLWRGVLAIGVLLTIATLGSALAAGDAWRSALFTTLGLAQLGIALALRPRGAGRRNPGLLLAVVLSAGAQIAAVTWGPLRTLMGAEPLTAGRLAVCAALAAGPALAVLIYRKVRQR</sequence>
<evidence type="ECO:0000256" key="7">
    <source>
        <dbReference type="ARBA" id="ARBA00022967"/>
    </source>
</evidence>
<dbReference type="InterPro" id="IPR006068">
    <property type="entry name" value="ATPase_P-typ_cation-transptr_C"/>
</dbReference>
<dbReference type="SMART" id="SM00831">
    <property type="entry name" value="Cation_ATPase_N"/>
    <property type="match status" value="1"/>
</dbReference>
<evidence type="ECO:0000256" key="10">
    <source>
        <dbReference type="ARBA" id="ARBA00049360"/>
    </source>
</evidence>
<dbReference type="EMBL" id="BSTX01000002">
    <property type="protein sequence ID" value="GLZ78086.1"/>
    <property type="molecule type" value="Genomic_DNA"/>
</dbReference>
<evidence type="ECO:0000313" key="13">
    <source>
        <dbReference type="EMBL" id="GLZ78086.1"/>
    </source>
</evidence>
<dbReference type="AlphaFoldDB" id="A0A9W6SNZ6"/>
<keyword evidence="3" id="KW-0597">Phosphoprotein</keyword>
<feature type="transmembrane region" description="Helical" evidence="11">
    <location>
        <begin position="592"/>
        <end position="617"/>
    </location>
</feature>
<accession>A0A9W6SNZ6</accession>
<feature type="transmembrane region" description="Helical" evidence="11">
    <location>
        <begin position="665"/>
        <end position="687"/>
    </location>
</feature>
<gene>
    <name evidence="13" type="ORF">Afil01_28930</name>
</gene>
<dbReference type="InterPro" id="IPR018303">
    <property type="entry name" value="ATPase_P-typ_P_site"/>
</dbReference>
<dbReference type="Gene3D" id="3.40.50.1000">
    <property type="entry name" value="HAD superfamily/HAD-like"/>
    <property type="match status" value="1"/>
</dbReference>
<protein>
    <submittedName>
        <fullName evidence="13">ATPase</fullName>
    </submittedName>
</protein>
<dbReference type="InterPro" id="IPR059000">
    <property type="entry name" value="ATPase_P-type_domA"/>
</dbReference>
<dbReference type="SUPFAM" id="SSF81660">
    <property type="entry name" value="Metal cation-transporting ATPase, ATP-binding domain N"/>
    <property type="match status" value="1"/>
</dbReference>
<comment type="similarity">
    <text evidence="2">Belongs to the cation transport ATPase (P-type) (TC 3.A.3) family. Type IIIA subfamily.</text>
</comment>
<dbReference type="InterPro" id="IPR036412">
    <property type="entry name" value="HAD-like_sf"/>
</dbReference>
<dbReference type="SFLD" id="SFLDS00003">
    <property type="entry name" value="Haloacid_Dehalogenase"/>
    <property type="match status" value="1"/>
</dbReference>
<dbReference type="InterPro" id="IPR008250">
    <property type="entry name" value="ATPase_P-typ_transduc_dom_A_sf"/>
</dbReference>
<dbReference type="Proteomes" id="UP001165079">
    <property type="component" value="Unassembled WGS sequence"/>
</dbReference>
<dbReference type="SUPFAM" id="SSF81653">
    <property type="entry name" value="Calcium ATPase, transduction domain A"/>
    <property type="match status" value="1"/>
</dbReference>
<keyword evidence="14" id="KW-1185">Reference proteome</keyword>
<dbReference type="Pfam" id="PF00122">
    <property type="entry name" value="E1-E2_ATPase"/>
    <property type="match status" value="1"/>
</dbReference>
<evidence type="ECO:0000256" key="8">
    <source>
        <dbReference type="ARBA" id="ARBA00022989"/>
    </source>
</evidence>
<dbReference type="GO" id="GO:0005524">
    <property type="term" value="F:ATP binding"/>
    <property type="evidence" value="ECO:0007669"/>
    <property type="project" value="UniProtKB-KW"/>
</dbReference>
<evidence type="ECO:0000256" key="1">
    <source>
        <dbReference type="ARBA" id="ARBA00004651"/>
    </source>
</evidence>
<name>A0A9W6SNZ6_9ACTN</name>
<keyword evidence="6" id="KW-0067">ATP-binding</keyword>
<evidence type="ECO:0000313" key="14">
    <source>
        <dbReference type="Proteomes" id="UP001165079"/>
    </source>
</evidence>
<comment type="catalytic activity">
    <reaction evidence="10">
        <text>ATP + H2O = ADP + phosphate + H(+)</text>
        <dbReference type="Rhea" id="RHEA:13065"/>
        <dbReference type="ChEBI" id="CHEBI:15377"/>
        <dbReference type="ChEBI" id="CHEBI:15378"/>
        <dbReference type="ChEBI" id="CHEBI:30616"/>
        <dbReference type="ChEBI" id="CHEBI:43474"/>
        <dbReference type="ChEBI" id="CHEBI:456216"/>
    </reaction>
</comment>
<keyword evidence="4 11" id="KW-0812">Transmembrane</keyword>
<feature type="transmembrane region" description="Helical" evidence="11">
    <location>
        <begin position="754"/>
        <end position="773"/>
    </location>
</feature>
<feature type="transmembrane region" description="Helical" evidence="11">
    <location>
        <begin position="68"/>
        <end position="84"/>
    </location>
</feature>
<comment type="caution">
    <text evidence="13">The sequence shown here is derived from an EMBL/GenBank/DDBJ whole genome shotgun (WGS) entry which is preliminary data.</text>
</comment>
<dbReference type="InterPro" id="IPR001757">
    <property type="entry name" value="P_typ_ATPase"/>
</dbReference>
<dbReference type="PANTHER" id="PTHR42861">
    <property type="entry name" value="CALCIUM-TRANSPORTING ATPASE"/>
    <property type="match status" value="1"/>
</dbReference>
<dbReference type="PRINTS" id="PR00121">
    <property type="entry name" value="NAKATPASE"/>
</dbReference>
<dbReference type="GO" id="GO:0005886">
    <property type="term" value="C:plasma membrane"/>
    <property type="evidence" value="ECO:0007669"/>
    <property type="project" value="UniProtKB-SubCell"/>
</dbReference>
<dbReference type="NCBIfam" id="TIGR01494">
    <property type="entry name" value="ATPase_P-type"/>
    <property type="match status" value="2"/>
</dbReference>
<keyword evidence="5" id="KW-0547">Nucleotide-binding</keyword>
<dbReference type="PROSITE" id="PS00154">
    <property type="entry name" value="ATPASE_E1_E2"/>
    <property type="match status" value="1"/>
</dbReference>
<evidence type="ECO:0000256" key="3">
    <source>
        <dbReference type="ARBA" id="ARBA00022553"/>
    </source>
</evidence>
<evidence type="ECO:0000256" key="2">
    <source>
        <dbReference type="ARBA" id="ARBA00008804"/>
    </source>
</evidence>
<dbReference type="SUPFAM" id="SSF56784">
    <property type="entry name" value="HAD-like"/>
    <property type="match status" value="1"/>
</dbReference>
<evidence type="ECO:0000259" key="12">
    <source>
        <dbReference type="SMART" id="SM00831"/>
    </source>
</evidence>
<keyword evidence="9 11" id="KW-0472">Membrane</keyword>
<dbReference type="Pfam" id="PF00690">
    <property type="entry name" value="Cation_ATPase_N"/>
    <property type="match status" value="1"/>
</dbReference>
<dbReference type="PRINTS" id="PR00119">
    <property type="entry name" value="CATATPASE"/>
</dbReference>
<feature type="transmembrane region" description="Helical" evidence="11">
    <location>
        <begin position="219"/>
        <end position="237"/>
    </location>
</feature>
<dbReference type="RefSeq" id="WP_285663260.1">
    <property type="nucleotide sequence ID" value="NZ_BSTX01000002.1"/>
</dbReference>
<proteinExistence type="inferred from homology"/>
<evidence type="ECO:0000256" key="6">
    <source>
        <dbReference type="ARBA" id="ARBA00022840"/>
    </source>
</evidence>
<feature type="transmembrane region" description="Helical" evidence="11">
    <location>
        <begin position="40"/>
        <end position="62"/>
    </location>
</feature>
<dbReference type="Gene3D" id="3.40.1110.10">
    <property type="entry name" value="Calcium-transporting ATPase, cytoplasmic domain N"/>
    <property type="match status" value="1"/>
</dbReference>
<dbReference type="SFLD" id="SFLDG00002">
    <property type="entry name" value="C1.7:_P-type_atpase_like"/>
    <property type="match status" value="1"/>
</dbReference>
<evidence type="ECO:0000256" key="4">
    <source>
        <dbReference type="ARBA" id="ARBA00022692"/>
    </source>
</evidence>
<feature type="transmembrane region" description="Helical" evidence="11">
    <location>
        <begin position="243"/>
        <end position="271"/>
    </location>
</feature>
<feature type="transmembrane region" description="Helical" evidence="11">
    <location>
        <begin position="722"/>
        <end position="742"/>
    </location>
</feature>
<comment type="subcellular location">
    <subcellularLocation>
        <location evidence="1">Cell membrane</location>
        <topology evidence="1">Multi-pass membrane protein</topology>
    </subcellularLocation>
</comment>
<organism evidence="13 14">
    <name type="scientific">Actinorhabdospora filicis</name>
    <dbReference type="NCBI Taxonomy" id="1785913"/>
    <lineage>
        <taxon>Bacteria</taxon>
        <taxon>Bacillati</taxon>
        <taxon>Actinomycetota</taxon>
        <taxon>Actinomycetes</taxon>
        <taxon>Micromonosporales</taxon>
        <taxon>Micromonosporaceae</taxon>
        <taxon>Actinorhabdospora</taxon>
    </lineage>
</organism>
<dbReference type="Gene3D" id="2.70.150.10">
    <property type="entry name" value="Calcium-transporting ATPase, cytoplasmic transduction domain A"/>
    <property type="match status" value="1"/>
</dbReference>
<reference evidence="13" key="1">
    <citation type="submission" date="2023-03" db="EMBL/GenBank/DDBJ databases">
        <title>Actinorhabdospora filicis NBRC 111898.</title>
        <authorList>
            <person name="Ichikawa N."/>
            <person name="Sato H."/>
            <person name="Tonouchi N."/>
        </authorList>
    </citation>
    <scope>NUCLEOTIDE SEQUENCE</scope>
    <source>
        <strain evidence="13">NBRC 111898</strain>
    </source>
</reference>
<dbReference type="GO" id="GO:0016887">
    <property type="term" value="F:ATP hydrolysis activity"/>
    <property type="evidence" value="ECO:0007669"/>
    <property type="project" value="InterPro"/>
</dbReference>
<evidence type="ECO:0000256" key="11">
    <source>
        <dbReference type="SAM" id="Phobius"/>
    </source>
</evidence>
<feature type="transmembrane region" description="Helical" evidence="11">
    <location>
        <begin position="623"/>
        <end position="644"/>
    </location>
</feature>
<keyword evidence="8 11" id="KW-1133">Transmembrane helix</keyword>
<dbReference type="SUPFAM" id="SSF81665">
    <property type="entry name" value="Calcium ATPase, transmembrane domain M"/>
    <property type="match status" value="1"/>
</dbReference>
<evidence type="ECO:0000256" key="9">
    <source>
        <dbReference type="ARBA" id="ARBA00023136"/>
    </source>
</evidence>
<feature type="transmembrane region" description="Helical" evidence="11">
    <location>
        <begin position="693"/>
        <end position="710"/>
    </location>
</feature>
<dbReference type="FunFam" id="2.70.150.10:FF:000042">
    <property type="entry name" value="Plasma membrane ATPase"/>
    <property type="match status" value="1"/>
</dbReference>
<dbReference type="Pfam" id="PF00689">
    <property type="entry name" value="Cation_ATPase_C"/>
    <property type="match status" value="1"/>
</dbReference>
<dbReference type="InterPro" id="IPR023298">
    <property type="entry name" value="ATPase_P-typ_TM_dom_sf"/>
</dbReference>
<dbReference type="InterPro" id="IPR023214">
    <property type="entry name" value="HAD_sf"/>
</dbReference>
<dbReference type="Pfam" id="PF00702">
    <property type="entry name" value="Hydrolase"/>
    <property type="match status" value="1"/>
</dbReference>